<dbReference type="EMBL" id="KN820305">
    <property type="protein sequence ID" value="KIJ06478.1"/>
    <property type="molecule type" value="Genomic_DNA"/>
</dbReference>
<proteinExistence type="predicted"/>
<dbReference type="HOGENOM" id="CLU_1807361_0_0_1"/>
<dbReference type="OrthoDB" id="2676650at2759"/>
<reference evidence="2 3" key="1">
    <citation type="submission" date="2014-06" db="EMBL/GenBank/DDBJ databases">
        <authorList>
            <consortium name="DOE Joint Genome Institute"/>
            <person name="Kuo A."/>
            <person name="Kohler A."/>
            <person name="Nagy L.G."/>
            <person name="Floudas D."/>
            <person name="Copeland A."/>
            <person name="Barry K.W."/>
            <person name="Cichocki N."/>
            <person name="Veneault-Fourrey C."/>
            <person name="LaButti K."/>
            <person name="Lindquist E.A."/>
            <person name="Lipzen A."/>
            <person name="Lundell T."/>
            <person name="Morin E."/>
            <person name="Murat C."/>
            <person name="Sun H."/>
            <person name="Tunlid A."/>
            <person name="Henrissat B."/>
            <person name="Grigoriev I.V."/>
            <person name="Hibbett D.S."/>
            <person name="Martin F."/>
            <person name="Nordberg H.P."/>
            <person name="Cantor M.N."/>
            <person name="Hua S.X."/>
        </authorList>
    </citation>
    <scope>NUCLEOTIDE SEQUENCE [LARGE SCALE GENOMIC DNA]</scope>
    <source>
        <strain evidence="2 3">ATCC 200175</strain>
    </source>
</reference>
<dbReference type="AlphaFoldDB" id="A0A0C9T544"/>
<protein>
    <submittedName>
        <fullName evidence="2">Uncharacterized protein</fullName>
    </submittedName>
</protein>
<accession>A0A0C9T544</accession>
<evidence type="ECO:0000313" key="2">
    <source>
        <dbReference type="EMBL" id="KIJ06478.1"/>
    </source>
</evidence>
<gene>
    <name evidence="2" type="ORF">PAXINDRAFT_20330</name>
</gene>
<evidence type="ECO:0000313" key="3">
    <source>
        <dbReference type="Proteomes" id="UP000053647"/>
    </source>
</evidence>
<sequence>MPSNLVRQAYEAKRASRDCMLQRIALTEAEIESVERYRDFLIGLRGKHQEELATFHQPVLEMLKGALDGRTMEETEDDVGFYHAVYADELVALTVAQGQVNQVESVVDWGDFIGRSSEERASSNSDLESWKDGDSTSEDLDRGVPFTGFPSSDDSSLMVSNSSKQAAI</sequence>
<organism evidence="2 3">
    <name type="scientific">Paxillus involutus ATCC 200175</name>
    <dbReference type="NCBI Taxonomy" id="664439"/>
    <lineage>
        <taxon>Eukaryota</taxon>
        <taxon>Fungi</taxon>
        <taxon>Dikarya</taxon>
        <taxon>Basidiomycota</taxon>
        <taxon>Agaricomycotina</taxon>
        <taxon>Agaricomycetes</taxon>
        <taxon>Agaricomycetidae</taxon>
        <taxon>Boletales</taxon>
        <taxon>Paxilineae</taxon>
        <taxon>Paxillaceae</taxon>
        <taxon>Paxillus</taxon>
    </lineage>
</organism>
<feature type="region of interest" description="Disordered" evidence="1">
    <location>
        <begin position="118"/>
        <end position="168"/>
    </location>
</feature>
<feature type="compositionally biased region" description="Basic and acidic residues" evidence="1">
    <location>
        <begin position="128"/>
        <end position="142"/>
    </location>
</feature>
<keyword evidence="3" id="KW-1185">Reference proteome</keyword>
<name>A0A0C9T544_PAXIN</name>
<feature type="compositionally biased region" description="Low complexity" evidence="1">
    <location>
        <begin position="151"/>
        <end position="168"/>
    </location>
</feature>
<evidence type="ECO:0000256" key="1">
    <source>
        <dbReference type="SAM" id="MobiDB-lite"/>
    </source>
</evidence>
<reference evidence="3" key="2">
    <citation type="submission" date="2015-01" db="EMBL/GenBank/DDBJ databases">
        <title>Evolutionary Origins and Diversification of the Mycorrhizal Mutualists.</title>
        <authorList>
            <consortium name="DOE Joint Genome Institute"/>
            <consortium name="Mycorrhizal Genomics Consortium"/>
            <person name="Kohler A."/>
            <person name="Kuo A."/>
            <person name="Nagy L.G."/>
            <person name="Floudas D."/>
            <person name="Copeland A."/>
            <person name="Barry K.W."/>
            <person name="Cichocki N."/>
            <person name="Veneault-Fourrey C."/>
            <person name="LaButti K."/>
            <person name="Lindquist E.A."/>
            <person name="Lipzen A."/>
            <person name="Lundell T."/>
            <person name="Morin E."/>
            <person name="Murat C."/>
            <person name="Riley R."/>
            <person name="Ohm R."/>
            <person name="Sun H."/>
            <person name="Tunlid A."/>
            <person name="Henrissat B."/>
            <person name="Grigoriev I.V."/>
            <person name="Hibbett D.S."/>
            <person name="Martin F."/>
        </authorList>
    </citation>
    <scope>NUCLEOTIDE SEQUENCE [LARGE SCALE GENOMIC DNA]</scope>
    <source>
        <strain evidence="3">ATCC 200175</strain>
    </source>
</reference>
<dbReference type="Proteomes" id="UP000053647">
    <property type="component" value="Unassembled WGS sequence"/>
</dbReference>